<name>A0ABU2MHL4_9ACTN</name>
<gene>
    <name evidence="2" type="ORF">RM590_00125</name>
</gene>
<feature type="signal peptide" evidence="1">
    <location>
        <begin position="1"/>
        <end position="21"/>
    </location>
</feature>
<comment type="caution">
    <text evidence="2">The sequence shown here is derived from an EMBL/GenBank/DDBJ whole genome shotgun (WGS) entry which is preliminary data.</text>
</comment>
<dbReference type="Proteomes" id="UP001183246">
    <property type="component" value="Unassembled WGS sequence"/>
</dbReference>
<dbReference type="EMBL" id="JAVREL010000001">
    <property type="protein sequence ID" value="MDT0341074.1"/>
    <property type="molecule type" value="Genomic_DNA"/>
</dbReference>
<dbReference type="RefSeq" id="WP_311702173.1">
    <property type="nucleotide sequence ID" value="NZ_JAVREL010000001.1"/>
</dbReference>
<proteinExistence type="predicted"/>
<evidence type="ECO:0008006" key="4">
    <source>
        <dbReference type="Google" id="ProtNLM"/>
    </source>
</evidence>
<keyword evidence="1" id="KW-0732">Signal</keyword>
<feature type="chain" id="PRO_5046000035" description="Lipoprotein" evidence="1">
    <location>
        <begin position="22"/>
        <end position="163"/>
    </location>
</feature>
<keyword evidence="3" id="KW-1185">Reference proteome</keyword>
<protein>
    <recommendedName>
        <fullName evidence="4">Lipoprotein</fullName>
    </recommendedName>
</protein>
<sequence>MSFGISSGVPRRALLASCLLAGTLAGCTSGGGTGSGGRAAAVSTLGLRRRAARDSTALLARYDATVAAHPSLARSLSPFREIVVEHLSALSEADAATTGAAGSPPEVPGEPARAVSALVDAERQAADERLRALGDAPPELARLLASLAAAGAAQAHLLSEVTA</sequence>
<organism evidence="2 3">
    <name type="scientific">Streptomyces litchfieldiae</name>
    <dbReference type="NCBI Taxonomy" id="3075543"/>
    <lineage>
        <taxon>Bacteria</taxon>
        <taxon>Bacillati</taxon>
        <taxon>Actinomycetota</taxon>
        <taxon>Actinomycetes</taxon>
        <taxon>Kitasatosporales</taxon>
        <taxon>Streptomycetaceae</taxon>
        <taxon>Streptomyces</taxon>
    </lineage>
</organism>
<evidence type="ECO:0000256" key="1">
    <source>
        <dbReference type="SAM" id="SignalP"/>
    </source>
</evidence>
<evidence type="ECO:0000313" key="3">
    <source>
        <dbReference type="Proteomes" id="UP001183246"/>
    </source>
</evidence>
<accession>A0ABU2MHL4</accession>
<evidence type="ECO:0000313" key="2">
    <source>
        <dbReference type="EMBL" id="MDT0341074.1"/>
    </source>
</evidence>
<reference evidence="3" key="1">
    <citation type="submission" date="2023-07" db="EMBL/GenBank/DDBJ databases">
        <title>30 novel species of actinomycetes from the DSMZ collection.</title>
        <authorList>
            <person name="Nouioui I."/>
        </authorList>
    </citation>
    <scope>NUCLEOTIDE SEQUENCE [LARGE SCALE GENOMIC DNA]</scope>
    <source>
        <strain evidence="3">DSM 44938</strain>
    </source>
</reference>